<evidence type="ECO:0000313" key="2">
    <source>
        <dbReference type="Proteomes" id="UP001347796"/>
    </source>
</evidence>
<accession>A0AAN8JNP8</accession>
<name>A0AAN8JNP8_PATCE</name>
<evidence type="ECO:0000313" key="1">
    <source>
        <dbReference type="EMBL" id="KAK6179571.1"/>
    </source>
</evidence>
<dbReference type="EMBL" id="JAZGQO010000008">
    <property type="protein sequence ID" value="KAK6179571.1"/>
    <property type="molecule type" value="Genomic_DNA"/>
</dbReference>
<reference evidence="1 2" key="1">
    <citation type="submission" date="2024-01" db="EMBL/GenBank/DDBJ databases">
        <title>The genome of the rayed Mediterranean limpet Patella caerulea (Linnaeus, 1758).</title>
        <authorList>
            <person name="Anh-Thu Weber A."/>
            <person name="Halstead-Nussloch G."/>
        </authorList>
    </citation>
    <scope>NUCLEOTIDE SEQUENCE [LARGE SCALE GENOMIC DNA]</scope>
    <source>
        <strain evidence="1">AATW-2023a</strain>
        <tissue evidence="1">Whole specimen</tissue>
    </source>
</reference>
<protein>
    <submittedName>
        <fullName evidence="1">Uncharacterized protein</fullName>
    </submittedName>
</protein>
<gene>
    <name evidence="1" type="ORF">SNE40_011898</name>
</gene>
<dbReference type="Proteomes" id="UP001347796">
    <property type="component" value="Unassembled WGS sequence"/>
</dbReference>
<organism evidence="1 2">
    <name type="scientific">Patella caerulea</name>
    <name type="common">Rayed Mediterranean limpet</name>
    <dbReference type="NCBI Taxonomy" id="87958"/>
    <lineage>
        <taxon>Eukaryota</taxon>
        <taxon>Metazoa</taxon>
        <taxon>Spiralia</taxon>
        <taxon>Lophotrochozoa</taxon>
        <taxon>Mollusca</taxon>
        <taxon>Gastropoda</taxon>
        <taxon>Patellogastropoda</taxon>
        <taxon>Patelloidea</taxon>
        <taxon>Patellidae</taxon>
        <taxon>Patella</taxon>
    </lineage>
</organism>
<sequence length="94" mass="11116">MMQCLKENVQSTTNPITQLYQEEINGKRNGEWTDDNRTTIANMPNFYSKKSTLYRARNTKFPKLPKHRRDIVVPELFQQTDSGEQFLLGYHYCP</sequence>
<keyword evidence="2" id="KW-1185">Reference proteome</keyword>
<comment type="caution">
    <text evidence="1">The sequence shown here is derived from an EMBL/GenBank/DDBJ whole genome shotgun (WGS) entry which is preliminary data.</text>
</comment>
<dbReference type="AlphaFoldDB" id="A0AAN8JNP8"/>
<proteinExistence type="predicted"/>